<dbReference type="InterPro" id="IPR044650">
    <property type="entry name" value="SRFR1-like"/>
</dbReference>
<accession>A0A0L0D762</accession>
<gene>
    <name evidence="2" type="ORF">AMSG_04413</name>
</gene>
<dbReference type="PANTHER" id="PTHR44749">
    <property type="entry name" value="SUPPRESSOR OF RPS4-RLD 1"/>
    <property type="match status" value="1"/>
</dbReference>
<dbReference type="InterPro" id="IPR019734">
    <property type="entry name" value="TPR_rpt"/>
</dbReference>
<dbReference type="GeneID" id="25563956"/>
<keyword evidence="3" id="KW-1185">Reference proteome</keyword>
<dbReference type="PANTHER" id="PTHR44749:SF1">
    <property type="entry name" value="TETRATRICOPEPTIDE-LIKE HELICAL DOMAIN-CONTAINING PROTEIN"/>
    <property type="match status" value="1"/>
</dbReference>
<dbReference type="Proteomes" id="UP000054408">
    <property type="component" value="Unassembled WGS sequence"/>
</dbReference>
<dbReference type="RefSeq" id="XP_013758753.1">
    <property type="nucleotide sequence ID" value="XM_013903299.1"/>
</dbReference>
<proteinExistence type="predicted"/>
<dbReference type="Gene3D" id="1.25.40.10">
    <property type="entry name" value="Tetratricopeptide repeat domain"/>
    <property type="match status" value="4"/>
</dbReference>
<protein>
    <submittedName>
        <fullName evidence="2">TPR repeat protein</fullName>
    </submittedName>
</protein>
<evidence type="ECO:0000313" key="3">
    <source>
        <dbReference type="Proteomes" id="UP000054408"/>
    </source>
</evidence>
<dbReference type="Pfam" id="PF13432">
    <property type="entry name" value="TPR_16"/>
    <property type="match status" value="3"/>
</dbReference>
<feature type="repeat" description="TPR" evidence="1">
    <location>
        <begin position="346"/>
        <end position="379"/>
    </location>
</feature>
<dbReference type="eggNOG" id="KOG1124">
    <property type="taxonomic scope" value="Eukaryota"/>
</dbReference>
<dbReference type="InterPro" id="IPR011990">
    <property type="entry name" value="TPR-like_helical_dom_sf"/>
</dbReference>
<dbReference type="SUPFAM" id="SSF48452">
    <property type="entry name" value="TPR-like"/>
    <property type="match status" value="3"/>
</dbReference>
<dbReference type="AlphaFoldDB" id="A0A0L0D762"/>
<evidence type="ECO:0000256" key="1">
    <source>
        <dbReference type="PROSITE-ProRule" id="PRU00339"/>
    </source>
</evidence>
<sequence>MDTDAFLAELHANKFAKCIKRLTAALRGGPATPRAEAELLANRAAANYALELHKRALKDAEAAIAADPGVLSGHVWKAKALAALGRADAAQAAAAAGLGHYGDLALMHTLGMLAEGDGASAKPAKPAQPALCADRGKARGVRLADGVAADPEYDVVHASEQVARRGLVQMGSGDPATDKAIALGYLAVNTGKLVEAVTHFSQLLDDNPSLVAAYVGRGTAMAMGGQLEAAVTDFTAALAVDPTCAEAHKRRGQSLAALDRLDEALVDLTAAVDGSDDPDARQQRGVLLHKMRNYRRAQVDLRAALTANNADPVAWNFLGLCLNSMGQCAKAVTAYTRALDLDPSFKEALVNLGSSYRELANYKLAMKHFDAVVALDPCYLHGRYLRGLTRYGAGELRAAITDLAAAASLDPSAKDATKLHAVALHALGRYSEALAAYNGVLAHHPSDPAWYQRELLIAVLPHLETPLRTFSLDRAMDPYFKEGWCKRHSPALLLEYTPLPTPSAKTLAAASVDLDAPLAPELGPMVVLADALSVRLQYHAPGFMTNARQHRMGGLAIVEMAQAAASLWATGPISVASTGASIGSHAHAFGWRDFYDIAVRWRQFSEPNDPVWWVDLLAPEQFAEGFGSQTPMVSGQLDVVRYHRVGYTRSFALVKALLPEQLADEVAMPSARAALATASTLDEVYAVVGHDFYVITPCYSCADPGAAPYEGTRLTLQAHPPEGYDFTIRTPCTPSRWKQFDAELTAAWDVVATAATALKADDSAETRRAFVDAALTLTFYWYNFMPLTRGSAMCGLLGLHALLLSVGLELDAPIPDSVQFDWEAILTPRPAPFIATLRELYVDDALRSVDPARDVSCLSTAVADSVITLVDFIRVVAAAEV</sequence>
<organism evidence="2 3">
    <name type="scientific">Thecamonas trahens ATCC 50062</name>
    <dbReference type="NCBI Taxonomy" id="461836"/>
    <lineage>
        <taxon>Eukaryota</taxon>
        <taxon>Apusozoa</taxon>
        <taxon>Apusomonadida</taxon>
        <taxon>Apusomonadidae</taxon>
        <taxon>Thecamonas</taxon>
    </lineage>
</organism>
<reference evidence="2 3" key="1">
    <citation type="submission" date="2010-05" db="EMBL/GenBank/DDBJ databases">
        <title>The Genome Sequence of Thecamonas trahens ATCC 50062.</title>
        <authorList>
            <consortium name="The Broad Institute Genome Sequencing Platform"/>
            <person name="Russ C."/>
            <person name="Cuomo C."/>
            <person name="Shea T."/>
            <person name="Young S.K."/>
            <person name="Zeng Q."/>
            <person name="Koehrsen M."/>
            <person name="Haas B."/>
            <person name="Borodovsky M."/>
            <person name="Guigo R."/>
            <person name="Alvarado L."/>
            <person name="Berlin A."/>
            <person name="Bochicchio J."/>
            <person name="Borenstein D."/>
            <person name="Chapman S."/>
            <person name="Chen Z."/>
            <person name="Freedman E."/>
            <person name="Gellesch M."/>
            <person name="Goldberg J."/>
            <person name="Griggs A."/>
            <person name="Gujja S."/>
            <person name="Heilman E."/>
            <person name="Heiman D."/>
            <person name="Hepburn T."/>
            <person name="Howarth C."/>
            <person name="Jen D."/>
            <person name="Larson L."/>
            <person name="Mehta T."/>
            <person name="Park D."/>
            <person name="Pearson M."/>
            <person name="Roberts A."/>
            <person name="Saif S."/>
            <person name="Shenoy N."/>
            <person name="Sisk P."/>
            <person name="Stolte C."/>
            <person name="Sykes S."/>
            <person name="Thomson T."/>
            <person name="Walk T."/>
            <person name="White J."/>
            <person name="Yandava C."/>
            <person name="Burger G."/>
            <person name="Gray M.W."/>
            <person name="Holland P.W.H."/>
            <person name="King N."/>
            <person name="Lang F.B.F."/>
            <person name="Roger A.J."/>
            <person name="Ruiz-Trillo I."/>
            <person name="Lander E."/>
            <person name="Nusbaum C."/>
        </authorList>
    </citation>
    <scope>NUCLEOTIDE SEQUENCE [LARGE SCALE GENOMIC DNA]</scope>
    <source>
        <strain evidence="2 3">ATCC 50062</strain>
    </source>
</reference>
<dbReference type="PROSITE" id="PS50005">
    <property type="entry name" value="TPR"/>
    <property type="match status" value="3"/>
</dbReference>
<dbReference type="OrthoDB" id="1926212at2759"/>
<feature type="repeat" description="TPR" evidence="1">
    <location>
        <begin position="312"/>
        <end position="345"/>
    </location>
</feature>
<feature type="repeat" description="TPR" evidence="1">
    <location>
        <begin position="211"/>
        <end position="244"/>
    </location>
</feature>
<dbReference type="OMA" id="KEMALYT"/>
<dbReference type="GO" id="GO:0045892">
    <property type="term" value="P:negative regulation of DNA-templated transcription"/>
    <property type="evidence" value="ECO:0007669"/>
    <property type="project" value="InterPro"/>
</dbReference>
<dbReference type="EMBL" id="GL349450">
    <property type="protein sequence ID" value="KNC48184.1"/>
    <property type="molecule type" value="Genomic_DNA"/>
</dbReference>
<dbReference type="STRING" id="461836.A0A0L0D762"/>
<evidence type="ECO:0000313" key="2">
    <source>
        <dbReference type="EMBL" id="KNC48184.1"/>
    </source>
</evidence>
<dbReference type="SMART" id="SM00028">
    <property type="entry name" value="TPR"/>
    <property type="match status" value="8"/>
</dbReference>
<keyword evidence="1" id="KW-0802">TPR repeat</keyword>
<name>A0A0L0D762_THETB</name>